<keyword evidence="7 10" id="KW-0812">Transmembrane</keyword>
<keyword evidence="10" id="KW-0256">Endoplasmic reticulum</keyword>
<feature type="transmembrane region" description="Helical" evidence="10">
    <location>
        <begin position="169"/>
        <end position="194"/>
    </location>
</feature>
<evidence type="ECO:0000256" key="9">
    <source>
        <dbReference type="ARBA" id="ARBA00023136"/>
    </source>
</evidence>
<protein>
    <recommendedName>
        <fullName evidence="3 10">Protein-S-isoprenylcysteine O-methyltransferase</fullName>
        <ecNumber evidence="3 10">2.1.1.100</ecNumber>
    </recommendedName>
</protein>
<evidence type="ECO:0000256" key="1">
    <source>
        <dbReference type="ARBA" id="ARBA00004141"/>
    </source>
</evidence>
<evidence type="ECO:0000256" key="6">
    <source>
        <dbReference type="ARBA" id="ARBA00022691"/>
    </source>
</evidence>
<keyword evidence="13" id="KW-1185">Reference proteome</keyword>
<evidence type="ECO:0000256" key="3">
    <source>
        <dbReference type="ARBA" id="ARBA00012151"/>
    </source>
</evidence>
<evidence type="ECO:0000256" key="2">
    <source>
        <dbReference type="ARBA" id="ARBA00009140"/>
    </source>
</evidence>
<comment type="caution">
    <text evidence="12">The sequence shown here is derived from an EMBL/GenBank/DDBJ whole genome shotgun (WGS) entry which is preliminary data.</text>
</comment>
<feature type="transmembrane region" description="Helical" evidence="10">
    <location>
        <begin position="242"/>
        <end position="261"/>
    </location>
</feature>
<dbReference type="Pfam" id="PF04140">
    <property type="entry name" value="ICMT"/>
    <property type="match status" value="1"/>
</dbReference>
<evidence type="ECO:0000256" key="5">
    <source>
        <dbReference type="ARBA" id="ARBA00022679"/>
    </source>
</evidence>
<comment type="similarity">
    <text evidence="2 10">Belongs to the class VI-like SAM-binding methyltransferase superfamily. Isoprenylcysteine carboxyl methyltransferase family.</text>
</comment>
<feature type="transmembrane region" description="Helical" evidence="10">
    <location>
        <begin position="96"/>
        <end position="118"/>
    </location>
</feature>
<evidence type="ECO:0000256" key="7">
    <source>
        <dbReference type="ARBA" id="ARBA00022692"/>
    </source>
</evidence>
<dbReference type="InterPro" id="IPR025770">
    <property type="entry name" value="PPMT_MeTrfase"/>
</dbReference>
<dbReference type="InterPro" id="IPR007269">
    <property type="entry name" value="ICMT_MeTrfase"/>
</dbReference>
<dbReference type="OrthoDB" id="422086at2759"/>
<feature type="compositionally biased region" description="Low complexity" evidence="11">
    <location>
        <begin position="35"/>
        <end position="44"/>
    </location>
</feature>
<evidence type="ECO:0000256" key="4">
    <source>
        <dbReference type="ARBA" id="ARBA00022603"/>
    </source>
</evidence>
<dbReference type="PANTHER" id="PTHR12714">
    <property type="entry name" value="PROTEIN-S ISOPRENYLCYSTEINE O-METHYLTRANSFERASE"/>
    <property type="match status" value="1"/>
</dbReference>
<organism evidence="12 13">
    <name type="scientific">Heterodermia speciosa</name>
    <dbReference type="NCBI Taxonomy" id="116794"/>
    <lineage>
        <taxon>Eukaryota</taxon>
        <taxon>Fungi</taxon>
        <taxon>Dikarya</taxon>
        <taxon>Ascomycota</taxon>
        <taxon>Pezizomycotina</taxon>
        <taxon>Lecanoromycetes</taxon>
        <taxon>OSLEUM clade</taxon>
        <taxon>Lecanoromycetidae</taxon>
        <taxon>Caliciales</taxon>
        <taxon>Physciaceae</taxon>
        <taxon>Heterodermia</taxon>
    </lineage>
</organism>
<reference evidence="12" key="1">
    <citation type="submission" date="2021-03" db="EMBL/GenBank/DDBJ databases">
        <authorList>
            <person name="Tagirdzhanova G."/>
        </authorList>
    </citation>
    <scope>NUCLEOTIDE SEQUENCE</scope>
</reference>
<dbReference type="Gene3D" id="1.20.120.1630">
    <property type="match status" value="1"/>
</dbReference>
<dbReference type="GO" id="GO:0004671">
    <property type="term" value="F:protein C-terminal S-isoprenylcysteine carboxyl O-methyltransferase activity"/>
    <property type="evidence" value="ECO:0007669"/>
    <property type="project" value="UniProtKB-EC"/>
</dbReference>
<accession>A0A8H3IVY3</accession>
<comment type="subcellular location">
    <subcellularLocation>
        <location evidence="10">Endoplasmic reticulum membrane</location>
        <topology evidence="10">Multi-pass membrane protein</topology>
    </subcellularLocation>
    <subcellularLocation>
        <location evidence="1">Membrane</location>
        <topology evidence="1">Multi-pass membrane protein</topology>
    </subcellularLocation>
</comment>
<gene>
    <name evidence="12" type="ORF">HETSPECPRED_007618</name>
</gene>
<evidence type="ECO:0000256" key="10">
    <source>
        <dbReference type="RuleBase" id="RU362022"/>
    </source>
</evidence>
<dbReference type="GO" id="GO:0005789">
    <property type="term" value="C:endoplasmic reticulum membrane"/>
    <property type="evidence" value="ECO:0007669"/>
    <property type="project" value="UniProtKB-SubCell"/>
</dbReference>
<feature type="transmembrane region" description="Helical" evidence="10">
    <location>
        <begin position="57"/>
        <end position="76"/>
    </location>
</feature>
<keyword evidence="5" id="KW-0808">Transferase</keyword>
<sequence>MASTATAFNPPVRRDPFSISTHHANGHTSDPGINSSPSTPSTPYSPHPDFAGISIRAFLLGLTLGSSIFLTMLLTFNGNPLWRLPFFLSTLSFFHFLEYQVTAVYNPLVATISAFLLSQNGRAYNIAHSLAFLECFARYTILSALTFDLETMVKSYAPDQIRSMETTSWLWLHNLWLALGFSMLLIGQITRTLAMAKAGSNFNHTVQMKKKQGHVLVTGGIYAWLRHPSYFGFFWWGLGTQIVLGNAVCLTGYIIVLWRFFRHRIRGIVRSKLLPVPYLP</sequence>
<dbReference type="EMBL" id="CAJPDS010000055">
    <property type="protein sequence ID" value="CAF9930380.1"/>
    <property type="molecule type" value="Genomic_DNA"/>
</dbReference>
<evidence type="ECO:0000313" key="13">
    <source>
        <dbReference type="Proteomes" id="UP000664521"/>
    </source>
</evidence>
<dbReference type="GO" id="GO:0032259">
    <property type="term" value="P:methylation"/>
    <property type="evidence" value="ECO:0007669"/>
    <property type="project" value="UniProtKB-KW"/>
</dbReference>
<evidence type="ECO:0000313" key="12">
    <source>
        <dbReference type="EMBL" id="CAF9930380.1"/>
    </source>
</evidence>
<dbReference type="Proteomes" id="UP000664521">
    <property type="component" value="Unassembled WGS sequence"/>
</dbReference>
<dbReference type="PANTHER" id="PTHR12714:SF9">
    <property type="entry name" value="PROTEIN-S-ISOPRENYLCYSTEINE O-METHYLTRANSFERASE"/>
    <property type="match status" value="1"/>
</dbReference>
<proteinExistence type="inferred from homology"/>
<evidence type="ECO:0000256" key="11">
    <source>
        <dbReference type="SAM" id="MobiDB-lite"/>
    </source>
</evidence>
<keyword evidence="8 10" id="KW-1133">Transmembrane helix</keyword>
<feature type="compositionally biased region" description="Polar residues" evidence="11">
    <location>
        <begin position="18"/>
        <end position="34"/>
    </location>
</feature>
<evidence type="ECO:0000256" key="8">
    <source>
        <dbReference type="ARBA" id="ARBA00022989"/>
    </source>
</evidence>
<feature type="transmembrane region" description="Helical" evidence="10">
    <location>
        <begin position="215"/>
        <end position="236"/>
    </location>
</feature>
<keyword evidence="4 10" id="KW-0489">Methyltransferase</keyword>
<keyword evidence="6 10" id="KW-0949">S-adenosyl-L-methionine</keyword>
<feature type="transmembrane region" description="Helical" evidence="10">
    <location>
        <begin position="130"/>
        <end position="149"/>
    </location>
</feature>
<dbReference type="PROSITE" id="PS51564">
    <property type="entry name" value="SAM_ICMT"/>
    <property type="match status" value="1"/>
</dbReference>
<dbReference type="EC" id="2.1.1.100" evidence="3 10"/>
<comment type="catalytic activity">
    <reaction evidence="10">
        <text>[protein]-C-terminal S-[(2E,6E)-farnesyl]-L-cysteine + S-adenosyl-L-methionine = [protein]-C-terminal S-[(2E,6E)-farnesyl]-L-cysteine methyl ester + S-adenosyl-L-homocysteine</text>
        <dbReference type="Rhea" id="RHEA:21672"/>
        <dbReference type="Rhea" id="RHEA-COMP:12125"/>
        <dbReference type="Rhea" id="RHEA-COMP:12126"/>
        <dbReference type="ChEBI" id="CHEBI:57856"/>
        <dbReference type="ChEBI" id="CHEBI:59789"/>
        <dbReference type="ChEBI" id="CHEBI:90510"/>
        <dbReference type="ChEBI" id="CHEBI:90511"/>
        <dbReference type="EC" id="2.1.1.100"/>
    </reaction>
</comment>
<feature type="region of interest" description="Disordered" evidence="11">
    <location>
        <begin position="1"/>
        <end position="44"/>
    </location>
</feature>
<keyword evidence="9 10" id="KW-0472">Membrane</keyword>
<name>A0A8H3IVY3_9LECA</name>
<dbReference type="AlphaFoldDB" id="A0A8H3IVY3"/>